<dbReference type="GO" id="GO:0007007">
    <property type="term" value="P:inner mitochondrial membrane organization"/>
    <property type="evidence" value="ECO:0007669"/>
    <property type="project" value="TreeGrafter"/>
</dbReference>
<keyword evidence="10 12" id="KW-0472">Membrane</keyword>
<reference evidence="15" key="1">
    <citation type="journal article" date="2014" name="PLoS Genet.">
        <title>Signature Gene Expression Reveals Novel Clues to the Molecular Mechanisms of Dimorphic Transition in Penicillium marneffei.</title>
        <authorList>
            <person name="Yang E."/>
            <person name="Wang G."/>
            <person name="Cai J."/>
            <person name="Woo P.C."/>
            <person name="Lau S.K."/>
            <person name="Yuen K.-Y."/>
            <person name="Chow W.-N."/>
            <person name="Lin X."/>
        </authorList>
    </citation>
    <scope>NUCLEOTIDE SEQUENCE [LARGE SCALE GENOMIC DNA]</scope>
    <source>
        <strain evidence="15">PM1</strain>
    </source>
</reference>
<evidence type="ECO:0000256" key="2">
    <source>
        <dbReference type="ARBA" id="ARBA00007472"/>
    </source>
</evidence>
<dbReference type="AlphaFoldDB" id="A0A093VMI8"/>
<comment type="caution">
    <text evidence="15">The sequence shown here is derived from an EMBL/GenBank/DDBJ whole genome shotgun (WGS) entry which is preliminary data.</text>
</comment>
<dbReference type="InterPro" id="IPR008839">
    <property type="entry name" value="MDM33_fungi"/>
</dbReference>
<evidence type="ECO:0000256" key="6">
    <source>
        <dbReference type="ARBA" id="ARBA00022946"/>
    </source>
</evidence>
<evidence type="ECO:0000256" key="14">
    <source>
        <dbReference type="SAM" id="MobiDB-lite"/>
    </source>
</evidence>
<dbReference type="PANTHER" id="PTHR31961">
    <property type="entry name" value="SENSITIVE TO HIGH EXPRESSION PROTEIN 9, MITOCHONDRIAL"/>
    <property type="match status" value="1"/>
</dbReference>
<protein>
    <recommendedName>
        <fullName evidence="12">Sensitive to high expression protein 9, mitochondrial</fullName>
    </recommendedName>
</protein>
<evidence type="ECO:0000256" key="5">
    <source>
        <dbReference type="ARBA" id="ARBA00022792"/>
    </source>
</evidence>
<comment type="subcellular location">
    <subcellularLocation>
        <location evidence="1 12">Mitochondrion inner membrane</location>
        <topology evidence="1 12">Multi-pass membrane protein</topology>
    </subcellularLocation>
</comment>
<comment type="function">
    <text evidence="11">Required for the maintenance of the structure of the mitochondrial inner membrane. Involved in mitochondrial morphology. Causes growth arrest when highly overexpressed.</text>
</comment>
<feature type="compositionally biased region" description="Polar residues" evidence="14">
    <location>
        <begin position="98"/>
        <end position="108"/>
    </location>
</feature>
<evidence type="ECO:0000256" key="4">
    <source>
        <dbReference type="ARBA" id="ARBA00022692"/>
    </source>
</evidence>
<feature type="coiled-coil region" evidence="13">
    <location>
        <begin position="243"/>
        <end position="270"/>
    </location>
</feature>
<keyword evidence="5 12" id="KW-0999">Mitochondrion inner membrane</keyword>
<dbReference type="GO" id="GO:0005743">
    <property type="term" value="C:mitochondrial inner membrane"/>
    <property type="evidence" value="ECO:0007669"/>
    <property type="project" value="UniProtKB-SubCell"/>
</dbReference>
<evidence type="ECO:0000256" key="10">
    <source>
        <dbReference type="ARBA" id="ARBA00023136"/>
    </source>
</evidence>
<keyword evidence="9 12" id="KW-0496">Mitochondrion</keyword>
<sequence length="466" mass="52059">MQTMQLLLRQPLRNGLAIIRPPCQRSFVSSVPPKKLSLSAQNPASRQGSICLQCRFRTQSRRYSSPSKQENELPSSKPTPELENLHTIPDTGKDFASATVNNEGQEVTESIRLEEKQTSNPLEEDNLPSDAERRRSQLSKKFTDLMDNIQGNVFIAGQKLNDLTGYSGIEKLKQNIETQENQVLENRSLVRQAKEAYSAAINSRSASQREVNELLQRKHAWSAADLERFTSLYRSDHANEVAETEALERLTKAEHELEEATARLNRSILSRYHEEQIWSDKIRRMSTWGTWGLMGVNVLLFLIFQILVEPWRRRRLVKGFEEKVKEAIETEAEASRTIVAGLTRAVEAGAATTAVASAAAEPVAEMAVSESILEDVVSDEPNTVLVAAPGEVAPVDAIPEEGLAERTFADQLSTYASTEYWREVIQDISSDRNVVLTQRELTKIALQSATVGATIIGLTIAIFRLN</sequence>
<evidence type="ECO:0000256" key="1">
    <source>
        <dbReference type="ARBA" id="ARBA00004448"/>
    </source>
</evidence>
<keyword evidence="8 13" id="KW-0175">Coiled coil</keyword>
<feature type="transmembrane region" description="Helical" evidence="12">
    <location>
        <begin position="444"/>
        <end position="463"/>
    </location>
</feature>
<dbReference type="Pfam" id="PF05546">
    <property type="entry name" value="She9_MDM33"/>
    <property type="match status" value="1"/>
</dbReference>
<evidence type="ECO:0000256" key="12">
    <source>
        <dbReference type="RuleBase" id="RU364128"/>
    </source>
</evidence>
<evidence type="ECO:0000256" key="11">
    <source>
        <dbReference type="ARBA" id="ARBA00024807"/>
    </source>
</evidence>
<dbReference type="eggNOG" id="ENOG502QQ1E">
    <property type="taxonomic scope" value="Eukaryota"/>
</dbReference>
<name>A0A093VMI8_TALMA</name>
<feature type="region of interest" description="Disordered" evidence="14">
    <location>
        <begin position="61"/>
        <end position="135"/>
    </location>
</feature>
<dbReference type="PANTHER" id="PTHR31961:SF3">
    <property type="entry name" value="SENSITIVE TO HIGH EXPRESSION PROTEIN 9, MITOCHONDRIAL"/>
    <property type="match status" value="1"/>
</dbReference>
<evidence type="ECO:0000256" key="9">
    <source>
        <dbReference type="ARBA" id="ARBA00023128"/>
    </source>
</evidence>
<keyword evidence="7 12" id="KW-1133">Transmembrane helix</keyword>
<evidence type="ECO:0000256" key="8">
    <source>
        <dbReference type="ARBA" id="ARBA00023054"/>
    </source>
</evidence>
<evidence type="ECO:0000313" key="15">
    <source>
        <dbReference type="EMBL" id="KFX51209.1"/>
    </source>
</evidence>
<accession>A0A093VMI8</accession>
<proteinExistence type="inferred from homology"/>
<keyword evidence="6 12" id="KW-0809">Transit peptide</keyword>
<feature type="compositionally biased region" description="Polar residues" evidence="14">
    <location>
        <begin position="61"/>
        <end position="78"/>
    </location>
</feature>
<comment type="subunit">
    <text evidence="3 12">Homooligomer.</text>
</comment>
<gene>
    <name evidence="15" type="ORF">GQ26_0050670</name>
</gene>
<dbReference type="HOGENOM" id="CLU_025632_2_0_1"/>
<feature type="transmembrane region" description="Helical" evidence="12">
    <location>
        <begin position="288"/>
        <end position="308"/>
    </location>
</feature>
<keyword evidence="4 12" id="KW-0812">Transmembrane</keyword>
<organism evidence="15">
    <name type="scientific">Talaromyces marneffei PM1</name>
    <dbReference type="NCBI Taxonomy" id="1077442"/>
    <lineage>
        <taxon>Eukaryota</taxon>
        <taxon>Fungi</taxon>
        <taxon>Dikarya</taxon>
        <taxon>Ascomycota</taxon>
        <taxon>Pezizomycotina</taxon>
        <taxon>Eurotiomycetes</taxon>
        <taxon>Eurotiomycetidae</taxon>
        <taxon>Eurotiales</taxon>
        <taxon>Trichocomaceae</taxon>
        <taxon>Talaromyces</taxon>
        <taxon>Talaromyces sect. Talaromyces</taxon>
    </lineage>
</organism>
<evidence type="ECO:0000256" key="7">
    <source>
        <dbReference type="ARBA" id="ARBA00022989"/>
    </source>
</evidence>
<evidence type="ECO:0000256" key="3">
    <source>
        <dbReference type="ARBA" id="ARBA00011182"/>
    </source>
</evidence>
<evidence type="ECO:0000256" key="13">
    <source>
        <dbReference type="SAM" id="Coils"/>
    </source>
</evidence>
<comment type="similarity">
    <text evidence="2 12">Belongs to the SHE9 family.</text>
</comment>
<dbReference type="EMBL" id="JPOX01000005">
    <property type="protein sequence ID" value="KFX51209.1"/>
    <property type="molecule type" value="Genomic_DNA"/>
</dbReference>